<evidence type="ECO:0000313" key="3">
    <source>
        <dbReference type="Proteomes" id="UP001252875"/>
    </source>
</evidence>
<accession>A0ABU3F4P1</accession>
<name>A0ABU3F4P1_9ENTE</name>
<evidence type="ECO:0000313" key="2">
    <source>
        <dbReference type="EMBL" id="MDT2601896.1"/>
    </source>
</evidence>
<dbReference type="EMBL" id="JARPYI010000014">
    <property type="protein sequence ID" value="MDT2601896.1"/>
    <property type="molecule type" value="Genomic_DNA"/>
</dbReference>
<keyword evidence="1" id="KW-1133">Transmembrane helix</keyword>
<gene>
    <name evidence="2" type="ORF">P7D85_19120</name>
</gene>
<dbReference type="RefSeq" id="WP_311823418.1">
    <property type="nucleotide sequence ID" value="NZ_JARPYF010000015.1"/>
</dbReference>
<protein>
    <submittedName>
        <fullName evidence="2">Uncharacterized protein</fullName>
    </submittedName>
</protein>
<feature type="transmembrane region" description="Helical" evidence="1">
    <location>
        <begin position="20"/>
        <end position="41"/>
    </location>
</feature>
<keyword evidence="1" id="KW-0472">Membrane</keyword>
<feature type="transmembrane region" description="Helical" evidence="1">
    <location>
        <begin position="47"/>
        <end position="67"/>
    </location>
</feature>
<reference evidence="2 3" key="1">
    <citation type="submission" date="2023-03" db="EMBL/GenBank/DDBJ databases">
        <authorList>
            <person name="Shen W."/>
            <person name="Cai J."/>
        </authorList>
    </citation>
    <scope>NUCLEOTIDE SEQUENCE [LARGE SCALE GENOMIC DNA]</scope>
    <source>
        <strain evidence="2 3">D6-4</strain>
    </source>
</reference>
<organism evidence="2 3">
    <name type="scientific">Enterococcus hulanensis</name>
    <dbReference type="NCBI Taxonomy" id="2559929"/>
    <lineage>
        <taxon>Bacteria</taxon>
        <taxon>Bacillati</taxon>
        <taxon>Bacillota</taxon>
        <taxon>Bacilli</taxon>
        <taxon>Lactobacillales</taxon>
        <taxon>Enterococcaceae</taxon>
        <taxon>Enterococcus</taxon>
    </lineage>
</organism>
<evidence type="ECO:0000256" key="1">
    <source>
        <dbReference type="SAM" id="Phobius"/>
    </source>
</evidence>
<comment type="caution">
    <text evidence="2">The sequence shown here is derived from an EMBL/GenBank/DDBJ whole genome shotgun (WGS) entry which is preliminary data.</text>
</comment>
<keyword evidence="3" id="KW-1185">Reference proteome</keyword>
<sequence>MGNQGILLRKVTLDKTLNQLNFFLKGAFMILLMYLLNGWLIEKNLQIKDVQMIIGLYGLVFIGFFFLKKKKSSLSDNKVMHDLKDYFDIQKFTDVEQLDKKLIQEIKQQRRFVVNKGQIVGTKHFLLFDLMDGQFLLIPIKKVKGLQLERINQHFCVNIQTEVKKEKIFFKKKSEANEFILQYEKFYH</sequence>
<proteinExistence type="predicted"/>
<keyword evidence="1" id="KW-0812">Transmembrane</keyword>
<dbReference type="Proteomes" id="UP001252875">
    <property type="component" value="Unassembled WGS sequence"/>
</dbReference>